<reference evidence="3 4" key="1">
    <citation type="submission" date="2024-03" db="EMBL/GenBank/DDBJ databases">
        <title>Draft genome sequence of Pseudonocardia tropica JCM 19149.</title>
        <authorList>
            <person name="Butdee W."/>
            <person name="Duangmal K."/>
        </authorList>
    </citation>
    <scope>NUCLEOTIDE SEQUENCE [LARGE SCALE GENOMIC DNA]</scope>
    <source>
        <strain evidence="3 4">JCM 19149</strain>
    </source>
</reference>
<accession>A0ABV1JQ51</accession>
<evidence type="ECO:0000256" key="2">
    <source>
        <dbReference type="SAM" id="Phobius"/>
    </source>
</evidence>
<sequence length="198" mass="22564">MPQLVVDLAEVVGSTLSLLALVVALYALWVSRRDLVRERRHQIEDRRRHHELEILRRIGLALGSSSADADREQITTLLMLLPPRTDFPLTRAALQVWPRAEATTRLVDQIRYDIRHRPTPPAVAEDWTPDVRWEFVSRRRRATDRSVVRDELNAAIAVRIDADGEPVPYRDPILPTLTRSEPPLPKPPARPPAPPEAD</sequence>
<protein>
    <recommendedName>
        <fullName evidence="5">Secreted protein</fullName>
    </recommendedName>
</protein>
<feature type="transmembrane region" description="Helical" evidence="2">
    <location>
        <begin position="12"/>
        <end position="30"/>
    </location>
</feature>
<keyword evidence="2" id="KW-0812">Transmembrane</keyword>
<proteinExistence type="predicted"/>
<evidence type="ECO:0000313" key="4">
    <source>
        <dbReference type="Proteomes" id="UP001464923"/>
    </source>
</evidence>
<keyword evidence="4" id="KW-1185">Reference proteome</keyword>
<gene>
    <name evidence="3" type="ORF">WHI96_02150</name>
</gene>
<feature type="compositionally biased region" description="Pro residues" evidence="1">
    <location>
        <begin position="182"/>
        <end position="198"/>
    </location>
</feature>
<evidence type="ECO:0000256" key="1">
    <source>
        <dbReference type="SAM" id="MobiDB-lite"/>
    </source>
</evidence>
<comment type="caution">
    <text evidence="3">The sequence shown here is derived from an EMBL/GenBank/DDBJ whole genome shotgun (WGS) entry which is preliminary data.</text>
</comment>
<dbReference type="RefSeq" id="WP_345648449.1">
    <property type="nucleotide sequence ID" value="NZ_BAABLY010000055.1"/>
</dbReference>
<name>A0ABV1JQ51_9PSEU</name>
<dbReference type="EMBL" id="JBEDNP010000001">
    <property type="protein sequence ID" value="MEQ3537608.1"/>
    <property type="molecule type" value="Genomic_DNA"/>
</dbReference>
<dbReference type="Proteomes" id="UP001464923">
    <property type="component" value="Unassembled WGS sequence"/>
</dbReference>
<keyword evidence="2" id="KW-0472">Membrane</keyword>
<feature type="region of interest" description="Disordered" evidence="1">
    <location>
        <begin position="165"/>
        <end position="198"/>
    </location>
</feature>
<organism evidence="3 4">
    <name type="scientific">Pseudonocardia tropica</name>
    <dbReference type="NCBI Taxonomy" id="681289"/>
    <lineage>
        <taxon>Bacteria</taxon>
        <taxon>Bacillati</taxon>
        <taxon>Actinomycetota</taxon>
        <taxon>Actinomycetes</taxon>
        <taxon>Pseudonocardiales</taxon>
        <taxon>Pseudonocardiaceae</taxon>
        <taxon>Pseudonocardia</taxon>
    </lineage>
</organism>
<evidence type="ECO:0008006" key="5">
    <source>
        <dbReference type="Google" id="ProtNLM"/>
    </source>
</evidence>
<evidence type="ECO:0000313" key="3">
    <source>
        <dbReference type="EMBL" id="MEQ3537608.1"/>
    </source>
</evidence>
<keyword evidence="2" id="KW-1133">Transmembrane helix</keyword>